<accession>A0ABT5ZFP3</accession>
<sequence length="544" mass="58543">MPVDLTTAERRMWDAYRRGETCDLRLGPAERGEPDTAAEPSDGAAGALPRPRAGGGEPEARGARPADGDADPGRTVRAEVVALLLLDGPPSEPGRVAALKLTGALVTGLLNLSGGHVQPYVELRECHFDHQLLFPACHFTTVRMVRCEVPRIEAARLNSEGDLHLPQCTVPGGIRLTDAHIGTDLVLNQLTVGQSRSGHSIAADGLTVAQDVEAELLESTGEISLRSARIGGRLSLRGSALHNPYGRYALNAARITVEHTLYLSSGWFSGYLGGGTPPAGVHTQRFTSEGGIRLDDGRFGNAVIADKAHFRLTGTQQLSLRRVQTPELRLVLDEPPSGRVSLAGARVGNLTDRPSSWPGRGGIDLAGFSYESLSSPSPVPLDQRIAWLADATPEYNPEPYETLAQVLRHGGEDSQAREVLLAKQRRRRETLPLAGMMWGWLQDVTVGYGYRPGRAALWMAVLWAAGTLYFGLGHPPEPVDDRAWPHWNPALFALDLLLPVVDLGQSHAWRLGGAAQWVAAAMTMVGWVLASTVVTGASRLLRRG</sequence>
<feature type="transmembrane region" description="Helical" evidence="2">
    <location>
        <begin position="517"/>
        <end position="541"/>
    </location>
</feature>
<gene>
    <name evidence="3" type="ORF">P3G67_05185</name>
</gene>
<feature type="compositionally biased region" description="Basic and acidic residues" evidence="1">
    <location>
        <begin position="58"/>
        <end position="73"/>
    </location>
</feature>
<protein>
    <submittedName>
        <fullName evidence="3">Oxidoreductase</fullName>
    </submittedName>
</protein>
<organism evidence="3 4">
    <name type="scientific">Streptomyces silvisoli</name>
    <dbReference type="NCBI Taxonomy" id="3034235"/>
    <lineage>
        <taxon>Bacteria</taxon>
        <taxon>Bacillati</taxon>
        <taxon>Actinomycetota</taxon>
        <taxon>Actinomycetes</taxon>
        <taxon>Kitasatosporales</taxon>
        <taxon>Streptomycetaceae</taxon>
        <taxon>Streptomyces</taxon>
    </lineage>
</organism>
<evidence type="ECO:0000256" key="1">
    <source>
        <dbReference type="SAM" id="MobiDB-lite"/>
    </source>
</evidence>
<dbReference type="Proteomes" id="UP001216579">
    <property type="component" value="Unassembled WGS sequence"/>
</dbReference>
<name>A0ABT5ZFP3_9ACTN</name>
<feature type="compositionally biased region" description="Basic and acidic residues" evidence="1">
    <location>
        <begin position="7"/>
        <end position="34"/>
    </location>
</feature>
<dbReference type="RefSeq" id="WP_276092449.1">
    <property type="nucleotide sequence ID" value="NZ_JARJBC010000002.1"/>
</dbReference>
<feature type="region of interest" description="Disordered" evidence="1">
    <location>
        <begin position="1"/>
        <end position="73"/>
    </location>
</feature>
<evidence type="ECO:0000256" key="2">
    <source>
        <dbReference type="SAM" id="Phobius"/>
    </source>
</evidence>
<evidence type="ECO:0000313" key="3">
    <source>
        <dbReference type="EMBL" id="MDF3288631.1"/>
    </source>
</evidence>
<proteinExistence type="predicted"/>
<reference evidence="3 4" key="1">
    <citation type="submission" date="2023-03" db="EMBL/GenBank/DDBJ databases">
        <title>Draft genome sequence of Streptomyces sp. RB6PN23 isolated from peat swamp forest in Thailand.</title>
        <authorList>
            <person name="Klaysubun C."/>
            <person name="Duangmal K."/>
        </authorList>
    </citation>
    <scope>NUCLEOTIDE SEQUENCE [LARGE SCALE GENOMIC DNA]</scope>
    <source>
        <strain evidence="3 4">RB6PN23</strain>
    </source>
</reference>
<evidence type="ECO:0000313" key="4">
    <source>
        <dbReference type="Proteomes" id="UP001216579"/>
    </source>
</evidence>
<dbReference type="EMBL" id="JARJBC010000002">
    <property type="protein sequence ID" value="MDF3288631.1"/>
    <property type="molecule type" value="Genomic_DNA"/>
</dbReference>
<comment type="caution">
    <text evidence="3">The sequence shown here is derived from an EMBL/GenBank/DDBJ whole genome shotgun (WGS) entry which is preliminary data.</text>
</comment>
<keyword evidence="2" id="KW-1133">Transmembrane helix</keyword>
<feature type="compositionally biased region" description="Low complexity" evidence="1">
    <location>
        <begin position="43"/>
        <end position="52"/>
    </location>
</feature>
<keyword evidence="2" id="KW-0812">Transmembrane</keyword>
<keyword evidence="4" id="KW-1185">Reference proteome</keyword>
<keyword evidence="2" id="KW-0472">Membrane</keyword>